<dbReference type="InterPro" id="IPR001608">
    <property type="entry name" value="Ala_racemase_N"/>
</dbReference>
<sequence length="393" mass="41335">MSIVREDYRWTDAPGAATATESLGMAVIDLGAIAHNTELLRSRCSGELMAVVKADGFGHGVLPVATTALAHGATWLGVTSLAEALHLRAAGITAPVLSWLHLPDEDFAPAIGGDIDLSVSSVEHLDGIAASADRAGKCAYVHLKVDTGLSRNGSPPELWPGLVTAARRLERAGLVRVRGLWSHLISGNHPGDPSVGVQSSRFEEACALAAARGLDPRVRHLANSAAVLTAPATHLDLARAGIALYGVEPLAGHESGLRPAMTLRTRANMVRRVPGGTGVSYDHEYVTSRDTTLALVPLGFADGVPRLAGERAEVLLGGRRCRVAGRVAMDQFVADAGDAPVRIGDEVVLFGPGEQSEPTVAEWARWARTNPHEILTGIGNRVPRRYLPATPGV</sequence>
<comment type="caution">
    <text evidence="6">The sequence shown here is derived from an EMBL/GenBank/DDBJ whole genome shotgun (WGS) entry which is preliminary data.</text>
</comment>
<keyword evidence="7" id="KW-1185">Reference proteome</keyword>
<accession>A0ABS4PZY7</accession>
<keyword evidence="2 4" id="KW-0663">Pyridoxal phosphate</keyword>
<evidence type="ECO:0000256" key="4">
    <source>
        <dbReference type="HAMAP-Rule" id="MF_01201"/>
    </source>
</evidence>
<comment type="pathway">
    <text evidence="4">Amino-acid biosynthesis; D-alanine biosynthesis; D-alanine from L-alanine: step 1/1.</text>
</comment>
<dbReference type="PANTHER" id="PTHR30511">
    <property type="entry name" value="ALANINE RACEMASE"/>
    <property type="match status" value="1"/>
</dbReference>
<dbReference type="InterPro" id="IPR000821">
    <property type="entry name" value="Ala_racemase"/>
</dbReference>
<evidence type="ECO:0000256" key="1">
    <source>
        <dbReference type="ARBA" id="ARBA00001933"/>
    </source>
</evidence>
<dbReference type="Proteomes" id="UP000741013">
    <property type="component" value="Unassembled WGS sequence"/>
</dbReference>
<proteinExistence type="inferred from homology"/>
<comment type="similarity">
    <text evidence="4">Belongs to the alanine racemase family.</text>
</comment>
<dbReference type="CDD" id="cd00430">
    <property type="entry name" value="PLPDE_III_AR"/>
    <property type="match status" value="1"/>
</dbReference>
<dbReference type="EC" id="5.1.1.1" evidence="4"/>
<feature type="active site" description="Proton acceptor; specific for L-alanine" evidence="4">
    <location>
        <position position="281"/>
    </location>
</feature>
<dbReference type="Pfam" id="PF01168">
    <property type="entry name" value="Ala_racemase_N"/>
    <property type="match status" value="1"/>
</dbReference>
<dbReference type="Gene3D" id="2.40.37.10">
    <property type="entry name" value="Lyase, Ornithine Decarboxylase, Chain A, domain 1"/>
    <property type="match status" value="1"/>
</dbReference>
<evidence type="ECO:0000259" key="5">
    <source>
        <dbReference type="SMART" id="SM01005"/>
    </source>
</evidence>
<gene>
    <name evidence="6" type="ORF">JOM49_006399</name>
</gene>
<comment type="catalytic activity">
    <reaction evidence="4">
        <text>L-alanine = D-alanine</text>
        <dbReference type="Rhea" id="RHEA:20249"/>
        <dbReference type="ChEBI" id="CHEBI:57416"/>
        <dbReference type="ChEBI" id="CHEBI:57972"/>
        <dbReference type="EC" id="5.1.1.1"/>
    </reaction>
</comment>
<comment type="function">
    <text evidence="4">Catalyzes the interconversion of L-alanine and D-alanine. May also act on other amino acids.</text>
</comment>
<dbReference type="InterPro" id="IPR029066">
    <property type="entry name" value="PLP-binding_barrel"/>
</dbReference>
<dbReference type="PRINTS" id="PR00992">
    <property type="entry name" value="ALARACEMASE"/>
</dbReference>
<dbReference type="GO" id="GO:0008784">
    <property type="term" value="F:alanine racemase activity"/>
    <property type="evidence" value="ECO:0007669"/>
    <property type="project" value="UniProtKB-EC"/>
</dbReference>
<keyword evidence="3 4" id="KW-0413">Isomerase</keyword>
<feature type="modified residue" description="N6-(pyridoxal phosphate)lysine" evidence="4">
    <location>
        <position position="53"/>
    </location>
</feature>
<evidence type="ECO:0000256" key="3">
    <source>
        <dbReference type="ARBA" id="ARBA00023235"/>
    </source>
</evidence>
<dbReference type="Gene3D" id="3.20.20.10">
    <property type="entry name" value="Alanine racemase"/>
    <property type="match status" value="1"/>
</dbReference>
<organism evidence="6 7">
    <name type="scientific">Amycolatopsis magusensis</name>
    <dbReference type="NCBI Taxonomy" id="882444"/>
    <lineage>
        <taxon>Bacteria</taxon>
        <taxon>Bacillati</taxon>
        <taxon>Actinomycetota</taxon>
        <taxon>Actinomycetes</taxon>
        <taxon>Pseudonocardiales</taxon>
        <taxon>Pseudonocardiaceae</taxon>
        <taxon>Amycolatopsis</taxon>
    </lineage>
</organism>
<dbReference type="SUPFAM" id="SSF51419">
    <property type="entry name" value="PLP-binding barrel"/>
    <property type="match status" value="1"/>
</dbReference>
<protein>
    <recommendedName>
        <fullName evidence="4">Alanine racemase</fullName>
        <ecNumber evidence="4">5.1.1.1</ecNumber>
    </recommendedName>
</protein>
<reference evidence="6 7" key="1">
    <citation type="submission" date="2021-03" db="EMBL/GenBank/DDBJ databases">
        <title>Sequencing the genomes of 1000 actinobacteria strains.</title>
        <authorList>
            <person name="Klenk H.-P."/>
        </authorList>
    </citation>
    <scope>NUCLEOTIDE SEQUENCE [LARGE SCALE GENOMIC DNA]</scope>
    <source>
        <strain evidence="6 7">DSM 45510</strain>
    </source>
</reference>
<dbReference type="NCBIfam" id="TIGR00492">
    <property type="entry name" value="alr"/>
    <property type="match status" value="1"/>
</dbReference>
<dbReference type="RefSeq" id="WP_308158940.1">
    <property type="nucleotide sequence ID" value="NZ_JAGGMS010000001.1"/>
</dbReference>
<evidence type="ECO:0000313" key="7">
    <source>
        <dbReference type="Proteomes" id="UP000741013"/>
    </source>
</evidence>
<feature type="binding site" evidence="4">
    <location>
        <position position="151"/>
    </location>
    <ligand>
        <name>substrate</name>
    </ligand>
</feature>
<dbReference type="SMART" id="SM01005">
    <property type="entry name" value="Ala_racemase_C"/>
    <property type="match status" value="1"/>
</dbReference>
<evidence type="ECO:0000256" key="2">
    <source>
        <dbReference type="ARBA" id="ARBA00022898"/>
    </source>
</evidence>
<feature type="binding site" evidence="4">
    <location>
        <position position="329"/>
    </location>
    <ligand>
        <name>substrate</name>
    </ligand>
</feature>
<dbReference type="PANTHER" id="PTHR30511:SF0">
    <property type="entry name" value="ALANINE RACEMASE, CATABOLIC-RELATED"/>
    <property type="match status" value="1"/>
</dbReference>
<dbReference type="HAMAP" id="MF_01201">
    <property type="entry name" value="Ala_racemase"/>
    <property type="match status" value="1"/>
</dbReference>
<comment type="cofactor">
    <cofactor evidence="1 4">
        <name>pyridoxal 5'-phosphate</name>
        <dbReference type="ChEBI" id="CHEBI:597326"/>
    </cofactor>
</comment>
<feature type="domain" description="Alanine racemase C-terminal" evidence="5">
    <location>
        <begin position="260"/>
        <end position="387"/>
    </location>
</feature>
<dbReference type="InterPro" id="IPR009006">
    <property type="entry name" value="Ala_racemase/Decarboxylase_C"/>
</dbReference>
<name>A0ABS4PZY7_9PSEU</name>
<dbReference type="Pfam" id="PF00842">
    <property type="entry name" value="Ala_racemase_C"/>
    <property type="match status" value="1"/>
</dbReference>
<feature type="active site" description="Proton acceptor; specific for D-alanine" evidence="4">
    <location>
        <position position="53"/>
    </location>
</feature>
<dbReference type="InterPro" id="IPR011079">
    <property type="entry name" value="Ala_racemase_C"/>
</dbReference>
<evidence type="ECO:0000313" key="6">
    <source>
        <dbReference type="EMBL" id="MBP2184873.1"/>
    </source>
</evidence>
<dbReference type="SUPFAM" id="SSF50621">
    <property type="entry name" value="Alanine racemase C-terminal domain-like"/>
    <property type="match status" value="1"/>
</dbReference>
<dbReference type="EMBL" id="JAGGMS010000001">
    <property type="protein sequence ID" value="MBP2184873.1"/>
    <property type="molecule type" value="Genomic_DNA"/>
</dbReference>